<proteinExistence type="inferred from homology"/>
<dbReference type="Pfam" id="PF07715">
    <property type="entry name" value="Plug"/>
    <property type="match status" value="1"/>
</dbReference>
<dbReference type="Proteomes" id="UP000190150">
    <property type="component" value="Unassembled WGS sequence"/>
</dbReference>
<feature type="domain" description="TonB-dependent receptor plug" evidence="3">
    <location>
        <begin position="115"/>
        <end position="248"/>
    </location>
</feature>
<feature type="signal peptide" evidence="2">
    <location>
        <begin position="1"/>
        <end position="20"/>
    </location>
</feature>
<dbReference type="InterPro" id="IPR023996">
    <property type="entry name" value="TonB-dep_OMP_SusC/RagA"/>
</dbReference>
<keyword evidence="1" id="KW-0472">Membrane</keyword>
<dbReference type="Gene3D" id="2.170.130.10">
    <property type="entry name" value="TonB-dependent receptor, plug domain"/>
    <property type="match status" value="1"/>
</dbReference>
<dbReference type="GO" id="GO:0009279">
    <property type="term" value="C:cell outer membrane"/>
    <property type="evidence" value="ECO:0007669"/>
    <property type="project" value="UniProtKB-SubCell"/>
</dbReference>
<keyword evidence="2" id="KW-0732">Signal</keyword>
<reference evidence="5" key="1">
    <citation type="submission" date="2017-02" db="EMBL/GenBank/DDBJ databases">
        <authorList>
            <person name="Varghese N."/>
            <person name="Submissions S."/>
        </authorList>
    </citation>
    <scope>NUCLEOTIDE SEQUENCE [LARGE SCALE GENOMIC DNA]</scope>
    <source>
        <strain evidence="5">DSM 24091</strain>
    </source>
</reference>
<dbReference type="SUPFAM" id="SSF56935">
    <property type="entry name" value="Porins"/>
    <property type="match status" value="1"/>
</dbReference>
<comment type="subcellular location">
    <subcellularLocation>
        <location evidence="1">Cell outer membrane</location>
        <topology evidence="1">Multi-pass membrane protein</topology>
    </subcellularLocation>
</comment>
<evidence type="ECO:0000256" key="2">
    <source>
        <dbReference type="SAM" id="SignalP"/>
    </source>
</evidence>
<keyword evidence="1" id="KW-1134">Transmembrane beta strand</keyword>
<evidence type="ECO:0000259" key="3">
    <source>
        <dbReference type="Pfam" id="PF07715"/>
    </source>
</evidence>
<keyword evidence="1" id="KW-0812">Transmembrane</keyword>
<dbReference type="SUPFAM" id="SSF49464">
    <property type="entry name" value="Carboxypeptidase regulatory domain-like"/>
    <property type="match status" value="1"/>
</dbReference>
<dbReference type="OrthoDB" id="9768177at2"/>
<sequence length="1052" mass="116663">MKRLTFIFLLLNFLVLRLEAQELTVTGSVKSSSGENLSGVSITNMKTKKAISASNAQGRFSVKVPVDTRLSFKILGHEAAYITVEAGKTNYTVVMDVVDNTLDEAVVVGYVARKKSSLTGSAVVISGKEIQDVPVANFTDLLQGKVPGMNVQLNNGTPGMRGSVAIRGISTLNVQGSGDDAFLTPTSPLYVIDGVPIDEGTNYEYGFQTSGPGISPIAMIPVEDIEDIVVLKDAQATALYGSKGAYGVILVNTKRGKSKIPLVSYVGQVFVNTPPNLRNVLGGAFERRARVNQIMQNDTSYFSALDLINSTPILADSLNPFYNNSTNWQSYFFRTTMNTSHTVNVSGGDQTFNYKIAPGYYSEKGIVENTGFTRYSLPMNMQYRPSDRFRLFVNLGPSMAKNSTGSGNAFKQTGVASSGNTSSLLPSPSLFAGSVDALSALSMVNDNKTGNLNSQVELEYSPVDGLRFLTTMSYNYKIATQDRFLPEALNSNATEVFSYNDKTNTLYNRNMITYTKTLKEKHMLSAYVFNEAEVSKFRADVMQLTGTPNDQIRYGLSYNTRASKGGTLKGLYERRTLGYAGNFTYNYDSKYIVEFSYRLDGTSTTGASNPWSNLPSIGARWNFKDEPFFRDWSALEYGLIRGSWGKNIIPTGTIYDVYGRYTADSQTYNNQPSVTLDMGVIPNISLLPQTTTTLNGAIEFGFTNGLTFLYENYYKQSDQILRTKEIANINAFGSVNTNETSLVNMGHEFIIGYRPRKTGDWSYSLNFNGAFNKDYAAALPDNVRQLLVTDNSIYNQAILYRLGINSLSNVLLHYKGVYASDADVPVNPLTGLRYRVGGNLADERFFQAGDPIWTDLNGDYVLDENDLVVVGNSQPVFTGGFNAFMQFKNWSLNTQFFMTFKRDVLNNAMADKLRNYSNPMYVAADDRPRGALVPISDLDIWSLDNLDGTYPNVYDFRRYTFINPFNYNQTLFQEDGSYFKFTTATLSYNFDRGFVQRNLGITSARVYFSANNIFTISKYSGPDPELVSALGRDSSAGYPNRRSYTLGVNVQF</sequence>
<evidence type="ECO:0000313" key="5">
    <source>
        <dbReference type="Proteomes" id="UP000190150"/>
    </source>
</evidence>
<dbReference type="NCBIfam" id="TIGR04056">
    <property type="entry name" value="OMP_RagA_SusC"/>
    <property type="match status" value="1"/>
</dbReference>
<name>A0A1T5GH94_9SPHI</name>
<dbReference type="NCBIfam" id="TIGR04057">
    <property type="entry name" value="SusC_RagA_signa"/>
    <property type="match status" value="1"/>
</dbReference>
<organism evidence="4 5">
    <name type="scientific">Sphingobacterium nematocida</name>
    <dbReference type="NCBI Taxonomy" id="1513896"/>
    <lineage>
        <taxon>Bacteria</taxon>
        <taxon>Pseudomonadati</taxon>
        <taxon>Bacteroidota</taxon>
        <taxon>Sphingobacteriia</taxon>
        <taxon>Sphingobacteriales</taxon>
        <taxon>Sphingobacteriaceae</taxon>
        <taxon>Sphingobacterium</taxon>
    </lineage>
</organism>
<dbReference type="PROSITE" id="PS52016">
    <property type="entry name" value="TONB_DEPENDENT_REC_3"/>
    <property type="match status" value="1"/>
</dbReference>
<keyword evidence="5" id="KW-1185">Reference proteome</keyword>
<dbReference type="AlphaFoldDB" id="A0A1T5GH94"/>
<dbReference type="InterPro" id="IPR039426">
    <property type="entry name" value="TonB-dep_rcpt-like"/>
</dbReference>
<evidence type="ECO:0000256" key="1">
    <source>
        <dbReference type="PROSITE-ProRule" id="PRU01360"/>
    </source>
</evidence>
<dbReference type="EMBL" id="FUZF01000025">
    <property type="protein sequence ID" value="SKC07687.1"/>
    <property type="molecule type" value="Genomic_DNA"/>
</dbReference>
<keyword evidence="1" id="KW-0998">Cell outer membrane</keyword>
<dbReference type="InterPro" id="IPR023997">
    <property type="entry name" value="TonB-dep_OMP_SusC/RagA_CS"/>
</dbReference>
<comment type="similarity">
    <text evidence="1">Belongs to the TonB-dependent receptor family.</text>
</comment>
<dbReference type="InterPro" id="IPR008969">
    <property type="entry name" value="CarboxyPept-like_regulatory"/>
</dbReference>
<protein>
    <submittedName>
        <fullName evidence="4">TonB-linked outer membrane protein, SusC/RagA family</fullName>
    </submittedName>
</protein>
<keyword evidence="1" id="KW-0813">Transport</keyword>
<feature type="chain" id="PRO_5012459528" evidence="2">
    <location>
        <begin position="21"/>
        <end position="1052"/>
    </location>
</feature>
<dbReference type="InterPro" id="IPR037066">
    <property type="entry name" value="Plug_dom_sf"/>
</dbReference>
<dbReference type="InterPro" id="IPR012910">
    <property type="entry name" value="Plug_dom"/>
</dbReference>
<evidence type="ECO:0000313" key="4">
    <source>
        <dbReference type="EMBL" id="SKC07687.1"/>
    </source>
</evidence>
<dbReference type="RefSeq" id="WP_079645701.1">
    <property type="nucleotide sequence ID" value="NZ_FUZF01000025.1"/>
</dbReference>
<gene>
    <name evidence="4" type="ORF">SAMN05660841_04064</name>
</gene>
<dbReference type="STRING" id="1513896.SAMN05660841_04064"/>
<accession>A0A1T5GH94</accession>